<comment type="catalytic activity">
    <reaction evidence="2">
        <text>Couples ATP hydrolysis with the unwinding of duplex DNA by translocating in the 3'-5' direction.</text>
        <dbReference type="EC" id="5.6.2.4"/>
    </reaction>
</comment>
<reference evidence="6" key="1">
    <citation type="journal article" date="2020" name="mSystems">
        <title>Genome- and Community-Level Interaction Insights into Carbon Utilization and Element Cycling Functions of Hydrothermarchaeota in Hydrothermal Sediment.</title>
        <authorList>
            <person name="Zhou Z."/>
            <person name="Liu Y."/>
            <person name="Xu W."/>
            <person name="Pan J."/>
            <person name="Luo Z.H."/>
            <person name="Li M."/>
        </authorList>
    </citation>
    <scope>NUCLEOTIDE SEQUENCE [LARGE SCALE GENOMIC DNA]</scope>
    <source>
        <strain evidence="7">SpSt-622</strain>
        <strain evidence="6">SpSt-642</strain>
    </source>
</reference>
<dbReference type="InterPro" id="IPR027417">
    <property type="entry name" value="P-loop_NTPase"/>
</dbReference>
<dbReference type="InterPro" id="IPR002789">
    <property type="entry name" value="HerA_central"/>
</dbReference>
<dbReference type="PANTHER" id="PTHR42957:SF2">
    <property type="entry name" value="HELICASE HERA CENTRAL DOMAIN-CONTAINING PROTEIN"/>
    <property type="match status" value="1"/>
</dbReference>
<dbReference type="Pfam" id="PF01935">
    <property type="entry name" value="DUF87"/>
    <property type="match status" value="1"/>
</dbReference>
<evidence type="ECO:0000313" key="6">
    <source>
        <dbReference type="EMBL" id="HGM59405.1"/>
    </source>
</evidence>
<sequence length="682" mass="77328">MNEPVGYVYSWSDQYIYVLITSDIYKPSIGDIMYVKTSDRYVLLQVIGYEGEVPVPPSSIVKEPYSKPPLYSIAKTMYAKTILFFEIRMIKTETGEYPVVTKPTQPPSLDSIVYLITRGDSESEKIMNYLSQGVKAVKELSEPVPVAWLRSGVASLDILRREKYFENAKLLVDLKTIVPKHILVTGQTGSGKTTSIMGIVTQWCLRSEPNISWLIIDRHGEYSIWRNNSFLDLLSKAVSLNRNMDSLEINVYVLESSRESFEKPNQFINRLTGSIDLTNIDISDLASILELPIEQISELEELVNLVTNLFEVVKDSNLLPIEWVNVFVKDSEGTGNLLALIPLLVDNVIRYEGIGEREKKGLYETILRTIGINIHRLRMYRRILLSNLSLRIERKNLKTQTGYETISVIDDSNSVFKTTILVKNPWFLVKVLTALLSALNKIRGTSSPVLSKLKILDSLKQDENILQKLYGGSINLDNVVNKLNSDRSSIVILDVSKIPSVQADIVVMSVLRRVFEQRVYMGVDKSSMLPKLAVVSEEAPLYLNPEKVSSPYNVFARIAREGRKFGIGLIAITQIATEIEKQILANFNTLIVLRTKHSSDLNYFKNIGIPSETLTSLGDREGYLYTSDLSVKEPIPVYIPGYFDYIDYITEEYSKSVREKESFEETGRKVFSIISRREGVKQ</sequence>
<proteinExistence type="inferred from homology"/>
<dbReference type="GO" id="GO:0043139">
    <property type="term" value="F:5'-3' DNA helicase activity"/>
    <property type="evidence" value="ECO:0007669"/>
    <property type="project" value="UniProtKB-EC"/>
</dbReference>
<dbReference type="PANTHER" id="PTHR42957">
    <property type="entry name" value="HELICASE MJ1565-RELATED"/>
    <property type="match status" value="1"/>
</dbReference>
<dbReference type="InterPro" id="IPR008571">
    <property type="entry name" value="HerA-like"/>
</dbReference>
<dbReference type="SUPFAM" id="SSF52540">
    <property type="entry name" value="P-loop containing nucleoside triphosphate hydrolases"/>
    <property type="match status" value="1"/>
</dbReference>
<dbReference type="EMBL" id="DTAN01000019">
    <property type="protein sequence ID" value="HGU64680.1"/>
    <property type="molecule type" value="Genomic_DNA"/>
</dbReference>
<gene>
    <name evidence="7" type="ORF">ENT92_00485</name>
    <name evidence="6" type="ORF">ENU14_07505</name>
</gene>
<evidence type="ECO:0000259" key="5">
    <source>
        <dbReference type="Pfam" id="PF01935"/>
    </source>
</evidence>
<protein>
    <submittedName>
        <fullName evidence="6">DUF87 domain-containing protein</fullName>
    </submittedName>
</protein>
<evidence type="ECO:0000313" key="7">
    <source>
        <dbReference type="EMBL" id="HGU64680.1"/>
    </source>
</evidence>
<evidence type="ECO:0000256" key="4">
    <source>
        <dbReference type="ARBA" id="ARBA00048988"/>
    </source>
</evidence>
<feature type="domain" description="Helicase HerA central" evidence="5">
    <location>
        <begin position="167"/>
        <end position="303"/>
    </location>
</feature>
<evidence type="ECO:0000256" key="3">
    <source>
        <dbReference type="ARBA" id="ARBA00048954"/>
    </source>
</evidence>
<comment type="caution">
    <text evidence="6">The sequence shown here is derived from an EMBL/GenBank/DDBJ whole genome shotgun (WGS) entry which is preliminary data.</text>
</comment>
<evidence type="ECO:0000256" key="2">
    <source>
        <dbReference type="ARBA" id="ARBA00034617"/>
    </source>
</evidence>
<dbReference type="Gene3D" id="3.40.50.300">
    <property type="entry name" value="P-loop containing nucleotide triphosphate hydrolases"/>
    <property type="match status" value="2"/>
</dbReference>
<dbReference type="GO" id="GO:0043138">
    <property type="term" value="F:3'-5' DNA helicase activity"/>
    <property type="evidence" value="ECO:0007669"/>
    <property type="project" value="UniProtKB-EC"/>
</dbReference>
<comment type="similarity">
    <text evidence="1">Belongs to the HerA family.</text>
</comment>
<organism evidence="6">
    <name type="scientific">Staphylothermus marinus</name>
    <dbReference type="NCBI Taxonomy" id="2280"/>
    <lineage>
        <taxon>Archaea</taxon>
        <taxon>Thermoproteota</taxon>
        <taxon>Thermoprotei</taxon>
        <taxon>Desulfurococcales</taxon>
        <taxon>Desulfurococcaceae</taxon>
        <taxon>Staphylothermus</taxon>
    </lineage>
</organism>
<comment type="catalytic activity">
    <reaction evidence="3">
        <text>ATP + H2O = ADP + phosphate + H(+)</text>
        <dbReference type="Rhea" id="RHEA:13065"/>
        <dbReference type="ChEBI" id="CHEBI:15377"/>
        <dbReference type="ChEBI" id="CHEBI:15378"/>
        <dbReference type="ChEBI" id="CHEBI:30616"/>
        <dbReference type="ChEBI" id="CHEBI:43474"/>
        <dbReference type="ChEBI" id="CHEBI:456216"/>
        <dbReference type="EC" id="5.6.2.3"/>
    </reaction>
</comment>
<name>A0A7C4HA85_STAMA</name>
<comment type="catalytic activity">
    <reaction evidence="4">
        <text>ATP + H2O = ADP + phosphate + H(+)</text>
        <dbReference type="Rhea" id="RHEA:13065"/>
        <dbReference type="ChEBI" id="CHEBI:15377"/>
        <dbReference type="ChEBI" id="CHEBI:15378"/>
        <dbReference type="ChEBI" id="CHEBI:30616"/>
        <dbReference type="ChEBI" id="CHEBI:43474"/>
        <dbReference type="ChEBI" id="CHEBI:456216"/>
        <dbReference type="EC" id="5.6.2.4"/>
    </reaction>
</comment>
<accession>A0A7C4HA85</accession>
<dbReference type="EMBL" id="DTBJ01000062">
    <property type="protein sequence ID" value="HGM59405.1"/>
    <property type="molecule type" value="Genomic_DNA"/>
</dbReference>
<evidence type="ECO:0000256" key="1">
    <source>
        <dbReference type="ARBA" id="ARBA00007816"/>
    </source>
</evidence>
<dbReference type="AlphaFoldDB" id="A0A7C4HA85"/>